<dbReference type="Gene3D" id="1.25.10.10">
    <property type="entry name" value="Leucine-rich Repeat Variant"/>
    <property type="match status" value="1"/>
</dbReference>
<dbReference type="GO" id="GO:0005737">
    <property type="term" value="C:cytoplasm"/>
    <property type="evidence" value="ECO:0007669"/>
    <property type="project" value="TreeGrafter"/>
</dbReference>
<reference evidence="3" key="1">
    <citation type="journal article" date="2021" name="J Fungi (Basel)">
        <title>Virulence traits and population genomics of the black yeast Aureobasidium melanogenum.</title>
        <authorList>
            <person name="Cernosa A."/>
            <person name="Sun X."/>
            <person name="Gostincar C."/>
            <person name="Fang C."/>
            <person name="Gunde-Cimerman N."/>
            <person name="Song Z."/>
        </authorList>
    </citation>
    <scope>NUCLEOTIDE SEQUENCE</scope>
    <source>
        <strain evidence="3">EXF-9911</strain>
    </source>
</reference>
<dbReference type="PANTHER" id="PTHR11223:SF2">
    <property type="entry name" value="EXPORTIN-1"/>
    <property type="match status" value="1"/>
</dbReference>
<feature type="domain" description="Importin N-terminal" evidence="2">
    <location>
        <begin position="26"/>
        <end position="92"/>
    </location>
</feature>
<dbReference type="EMBL" id="JAHFXF010000284">
    <property type="protein sequence ID" value="KAG9691024.1"/>
    <property type="molecule type" value="Genomic_DNA"/>
</dbReference>
<comment type="similarity">
    <text evidence="1">Belongs to the exportin family.</text>
</comment>
<dbReference type="Proteomes" id="UP000779574">
    <property type="component" value="Unassembled WGS sequence"/>
</dbReference>
<evidence type="ECO:0000313" key="4">
    <source>
        <dbReference type="Proteomes" id="UP000779574"/>
    </source>
</evidence>
<dbReference type="InterPro" id="IPR011989">
    <property type="entry name" value="ARM-like"/>
</dbReference>
<accession>A0A9P8EJ19</accession>
<dbReference type="InterPro" id="IPR045065">
    <property type="entry name" value="XPO1/5"/>
</dbReference>
<evidence type="ECO:0000259" key="2">
    <source>
        <dbReference type="PROSITE" id="PS50166"/>
    </source>
</evidence>
<reference evidence="3" key="2">
    <citation type="submission" date="2021-08" db="EMBL/GenBank/DDBJ databases">
        <authorList>
            <person name="Gostincar C."/>
            <person name="Sun X."/>
            <person name="Song Z."/>
            <person name="Gunde-Cimerman N."/>
        </authorList>
    </citation>
    <scope>NUCLEOTIDE SEQUENCE</scope>
    <source>
        <strain evidence="3">EXF-9911</strain>
    </source>
</reference>
<comment type="caution">
    <text evidence="3">The sequence shown here is derived from an EMBL/GenBank/DDBJ whole genome shotgun (WGS) entry which is preliminary data.</text>
</comment>
<dbReference type="GO" id="GO:0006611">
    <property type="term" value="P:protein export from nucleus"/>
    <property type="evidence" value="ECO:0007669"/>
    <property type="project" value="InterPro"/>
</dbReference>
<dbReference type="GO" id="GO:0000055">
    <property type="term" value="P:ribosomal large subunit export from nucleus"/>
    <property type="evidence" value="ECO:0007669"/>
    <property type="project" value="TreeGrafter"/>
</dbReference>
<dbReference type="PANTHER" id="PTHR11223">
    <property type="entry name" value="EXPORTIN 1/5"/>
    <property type="match status" value="1"/>
</dbReference>
<dbReference type="GO" id="GO:0005049">
    <property type="term" value="F:nuclear export signal receptor activity"/>
    <property type="evidence" value="ECO:0007669"/>
    <property type="project" value="InterPro"/>
</dbReference>
<dbReference type="GO" id="GO:0000056">
    <property type="term" value="P:ribosomal small subunit export from nucleus"/>
    <property type="evidence" value="ECO:0007669"/>
    <property type="project" value="TreeGrafter"/>
</dbReference>
<dbReference type="InterPro" id="IPR001494">
    <property type="entry name" value="Importin-beta_N"/>
</dbReference>
<proteinExistence type="inferred from homology"/>
<name>A0A9P8EJ19_AURME</name>
<dbReference type="AlphaFoldDB" id="A0A9P8EJ19"/>
<organism evidence="3 4">
    <name type="scientific">Aureobasidium melanogenum</name>
    <name type="common">Aureobasidium pullulans var. melanogenum</name>
    <dbReference type="NCBI Taxonomy" id="46634"/>
    <lineage>
        <taxon>Eukaryota</taxon>
        <taxon>Fungi</taxon>
        <taxon>Dikarya</taxon>
        <taxon>Ascomycota</taxon>
        <taxon>Pezizomycotina</taxon>
        <taxon>Dothideomycetes</taxon>
        <taxon>Dothideomycetidae</taxon>
        <taxon>Dothideales</taxon>
        <taxon>Saccotheciaceae</taxon>
        <taxon>Aureobasidium</taxon>
    </lineage>
</organism>
<dbReference type="SMART" id="SM00913">
    <property type="entry name" value="IBN_N"/>
    <property type="match status" value="1"/>
</dbReference>
<evidence type="ECO:0000256" key="1">
    <source>
        <dbReference type="ARBA" id="ARBA00009466"/>
    </source>
</evidence>
<gene>
    <name evidence="3" type="ORF">KCU76_g7730</name>
</gene>
<evidence type="ECO:0000313" key="3">
    <source>
        <dbReference type="EMBL" id="KAG9691024.1"/>
    </source>
</evidence>
<protein>
    <recommendedName>
        <fullName evidence="2">Importin N-terminal domain-containing protein</fullName>
    </recommendedName>
</protein>
<dbReference type="SUPFAM" id="SSF48371">
    <property type="entry name" value="ARM repeat"/>
    <property type="match status" value="1"/>
</dbReference>
<sequence>MASSIQELDATVQAFYSGHGEQQKQAQATLNQFKENPDAWLMVDKILQDAQYPQTKFLGLQVLDNVIMTRWKVLPREQCQGIRNFVVQFIIQMSSTDESLRKERALINKLNLALVSILKQEWPH</sequence>
<dbReference type="PROSITE" id="PS50166">
    <property type="entry name" value="IMPORTIN_B_NT"/>
    <property type="match status" value="1"/>
</dbReference>
<dbReference type="GO" id="GO:0005634">
    <property type="term" value="C:nucleus"/>
    <property type="evidence" value="ECO:0007669"/>
    <property type="project" value="TreeGrafter"/>
</dbReference>
<feature type="non-terminal residue" evidence="3">
    <location>
        <position position="1"/>
    </location>
</feature>
<dbReference type="GO" id="GO:0031267">
    <property type="term" value="F:small GTPase binding"/>
    <property type="evidence" value="ECO:0007669"/>
    <property type="project" value="InterPro"/>
</dbReference>
<dbReference type="InterPro" id="IPR016024">
    <property type="entry name" value="ARM-type_fold"/>
</dbReference>
<dbReference type="Pfam" id="PF03810">
    <property type="entry name" value="IBN_N"/>
    <property type="match status" value="1"/>
</dbReference>